<protein>
    <submittedName>
        <fullName evidence="1">Uncharacterized protein</fullName>
    </submittedName>
</protein>
<evidence type="ECO:0000313" key="2">
    <source>
        <dbReference type="Proteomes" id="UP000198427"/>
    </source>
</evidence>
<reference evidence="1 2" key="1">
    <citation type="submission" date="2017-06" db="EMBL/GenBank/DDBJ databases">
        <authorList>
            <person name="Varghese N."/>
            <person name="Submissions S."/>
        </authorList>
    </citation>
    <scope>NUCLEOTIDE SEQUENCE [LARGE SCALE GENOMIC DNA]</scope>
    <source>
        <strain evidence="1 2">DSM 26989</strain>
    </source>
</reference>
<accession>A0A2K9HAK4</accession>
<dbReference type="EMBL" id="FZNZ01000023">
    <property type="protein sequence ID" value="SNR96379.1"/>
    <property type="molecule type" value="Genomic_DNA"/>
</dbReference>
<dbReference type="AlphaFoldDB" id="A0A2K9HAK4"/>
<dbReference type="RefSeq" id="WP_089366677.1">
    <property type="nucleotide sequence ID" value="NZ_CP023864.1"/>
</dbReference>
<sequence length="357" mass="40244">MAKKLIFSCLMLLFPISILAQKSVLFDFSKYSKDKEIPFRIEKEGIVLEFRFDSEQSNTLWCKKKGRSSSLQLNNHTYFTIEGISCEITAVTIFIVDFPGRFKVFGDDSEINCKKEKSKGEEFFKQDWEVNKQSITFVHATTKNSSIKSIKVTYEPVKPIEPTENTISIDISAAKRATFYYGEKSFVIPKGVIARTYKIVDNVLSVSKTYQENDVLPSGTAVVLEAEEGNYLFKETTKEGERDTFNALRGSDVETETTGGTLYYVFAKGSNGVGFYWNKPDGKAFQTKAHKAYLVYTPTVATQAKSNFTFDIPLGINSTTVNDDVHQCCPFYNLAGQQVSKDYKGIIIVGGKKYLNR</sequence>
<name>A0A2K9HAK4_9BACT</name>
<proteinExistence type="predicted"/>
<gene>
    <name evidence="1" type="ORF">SAMN06265364_12341</name>
</gene>
<comment type="caution">
    <text evidence="1">The sequence shown here is derived from an EMBL/GenBank/DDBJ whole genome shotgun (WGS) entry which is preliminary data.</text>
</comment>
<dbReference type="KEGG" id="pje:CRM71_09645"/>
<evidence type="ECO:0000313" key="1">
    <source>
        <dbReference type="EMBL" id="SNR96379.1"/>
    </source>
</evidence>
<dbReference type="Proteomes" id="UP000198427">
    <property type="component" value="Unassembled WGS sequence"/>
</dbReference>
<dbReference type="OrthoDB" id="1067798at2"/>
<keyword evidence="2" id="KW-1185">Reference proteome</keyword>
<organism evidence="1 2">
    <name type="scientific">Prevotella jejuni</name>
    <dbReference type="NCBI Taxonomy" id="1177574"/>
    <lineage>
        <taxon>Bacteria</taxon>
        <taxon>Pseudomonadati</taxon>
        <taxon>Bacteroidota</taxon>
        <taxon>Bacteroidia</taxon>
        <taxon>Bacteroidales</taxon>
        <taxon>Prevotellaceae</taxon>
        <taxon>Prevotella</taxon>
    </lineage>
</organism>
<dbReference type="GeneID" id="94029648"/>